<dbReference type="InterPro" id="IPR036291">
    <property type="entry name" value="NAD(P)-bd_dom_sf"/>
</dbReference>
<keyword evidence="4" id="KW-1185">Reference proteome</keyword>
<dbReference type="VEuPathDB" id="FungiDB:MELLADRAFT_117356"/>
<dbReference type="InterPro" id="IPR020843">
    <property type="entry name" value="ER"/>
</dbReference>
<evidence type="ECO:0000313" key="3">
    <source>
        <dbReference type="EMBL" id="EGG03345.1"/>
    </source>
</evidence>
<dbReference type="InParanoid" id="F4RWC9"/>
<dbReference type="Proteomes" id="UP000001072">
    <property type="component" value="Unassembled WGS sequence"/>
</dbReference>
<dbReference type="Pfam" id="PF08240">
    <property type="entry name" value="ADH_N"/>
    <property type="match status" value="1"/>
</dbReference>
<evidence type="ECO:0000259" key="2">
    <source>
        <dbReference type="SMART" id="SM00829"/>
    </source>
</evidence>
<dbReference type="SMART" id="SM00829">
    <property type="entry name" value="PKS_ER"/>
    <property type="match status" value="1"/>
</dbReference>
<dbReference type="SUPFAM" id="SSF51735">
    <property type="entry name" value="NAD(P)-binding Rossmann-fold domains"/>
    <property type="match status" value="1"/>
</dbReference>
<dbReference type="PANTHER" id="PTHR45033:SF3">
    <property type="entry name" value="DEHYDROGENASE, PUTATIVE (AFU_ORTHOLOGUE AFUA_2G13270)-RELATED"/>
    <property type="match status" value="1"/>
</dbReference>
<keyword evidence="1" id="KW-1133">Transmembrane helix</keyword>
<dbReference type="RefSeq" id="XP_007413480.1">
    <property type="nucleotide sequence ID" value="XM_007413418.1"/>
</dbReference>
<name>F4RWC9_MELLP</name>
<dbReference type="KEGG" id="mlr:MELLADRAFT_117356"/>
<protein>
    <recommendedName>
        <fullName evidence="2">Enoyl reductase (ER) domain-containing protein</fullName>
    </recommendedName>
</protein>
<dbReference type="STRING" id="747676.F4RWC9"/>
<keyword evidence="1" id="KW-0812">Transmembrane</keyword>
<gene>
    <name evidence="3" type="ORF">MELLADRAFT_117356</name>
</gene>
<dbReference type="FunFam" id="3.40.50.720:FF:000481">
    <property type="entry name" value="Alcohol dehydrogenase, variant"/>
    <property type="match status" value="1"/>
</dbReference>
<accession>F4RWC9</accession>
<sequence>MTTIPSTTKSIVLQTSLPSETPTWHKTSILDVPLRPRTKDEVTVRIISFSLNHRDVWIRKGLYPGILSSSILGSDCTGIIIDPIDHPLHAQQVLIYPALNWLKDPRGPDIKGKPFGILGGTKLSKGLGTFTEYINVLSSHCKPIPSHMIGPSAACIPLAGLTAYRIVLTKAKIKPNMNVLVTGIGGGVATFVLQFCLALGARVWVSSGSEEKMKLAKDLGAQDGVNYKQNDWPSRLVSLLPEDEPLLDVVIDSSGGDILQKCRKLLRDGGQIVSYGSTTGSPISITMSEVLKNLEIKTSTMGSLQEFHEMIDFIEAHQIKPIIFKTLLGFESVEEAFEILKDGKQFGKVVVEISKGSTSLKL</sequence>
<dbReference type="GeneID" id="18925995"/>
<feature type="domain" description="Enoyl reductase (ER)" evidence="2">
    <location>
        <begin position="26"/>
        <end position="351"/>
    </location>
</feature>
<dbReference type="HOGENOM" id="CLU_026673_3_4_1"/>
<evidence type="ECO:0000256" key="1">
    <source>
        <dbReference type="SAM" id="Phobius"/>
    </source>
</evidence>
<dbReference type="SUPFAM" id="SSF50129">
    <property type="entry name" value="GroES-like"/>
    <property type="match status" value="1"/>
</dbReference>
<dbReference type="Pfam" id="PF00107">
    <property type="entry name" value="ADH_zinc_N"/>
    <property type="match status" value="1"/>
</dbReference>
<dbReference type="eggNOG" id="KOG1198">
    <property type="taxonomic scope" value="Eukaryota"/>
</dbReference>
<proteinExistence type="predicted"/>
<dbReference type="InterPro" id="IPR052711">
    <property type="entry name" value="Zinc_ADH-like"/>
</dbReference>
<dbReference type="InterPro" id="IPR013149">
    <property type="entry name" value="ADH-like_C"/>
</dbReference>
<feature type="transmembrane region" description="Helical" evidence="1">
    <location>
        <begin position="179"/>
        <end position="205"/>
    </location>
</feature>
<dbReference type="PANTHER" id="PTHR45033">
    <property type="match status" value="1"/>
</dbReference>
<keyword evidence="1" id="KW-0472">Membrane</keyword>
<dbReference type="Gene3D" id="3.90.180.10">
    <property type="entry name" value="Medium-chain alcohol dehydrogenases, catalytic domain"/>
    <property type="match status" value="1"/>
</dbReference>
<dbReference type="EMBL" id="GL883125">
    <property type="protein sequence ID" value="EGG03345.1"/>
    <property type="molecule type" value="Genomic_DNA"/>
</dbReference>
<organism evidence="4">
    <name type="scientific">Melampsora larici-populina (strain 98AG31 / pathotype 3-4-7)</name>
    <name type="common">Poplar leaf rust fungus</name>
    <dbReference type="NCBI Taxonomy" id="747676"/>
    <lineage>
        <taxon>Eukaryota</taxon>
        <taxon>Fungi</taxon>
        <taxon>Dikarya</taxon>
        <taxon>Basidiomycota</taxon>
        <taxon>Pucciniomycotina</taxon>
        <taxon>Pucciniomycetes</taxon>
        <taxon>Pucciniales</taxon>
        <taxon>Melampsoraceae</taxon>
        <taxon>Melampsora</taxon>
    </lineage>
</organism>
<dbReference type="OrthoDB" id="1706066at2759"/>
<dbReference type="AlphaFoldDB" id="F4RWC9"/>
<dbReference type="GO" id="GO:0016491">
    <property type="term" value="F:oxidoreductase activity"/>
    <property type="evidence" value="ECO:0007669"/>
    <property type="project" value="InterPro"/>
</dbReference>
<dbReference type="InterPro" id="IPR011032">
    <property type="entry name" value="GroES-like_sf"/>
</dbReference>
<reference evidence="4" key="1">
    <citation type="journal article" date="2011" name="Proc. Natl. Acad. Sci. U.S.A.">
        <title>Obligate biotrophy features unraveled by the genomic analysis of rust fungi.</title>
        <authorList>
            <person name="Duplessis S."/>
            <person name="Cuomo C.A."/>
            <person name="Lin Y.-C."/>
            <person name="Aerts A."/>
            <person name="Tisserant E."/>
            <person name="Veneault-Fourrey C."/>
            <person name="Joly D.L."/>
            <person name="Hacquard S."/>
            <person name="Amselem J."/>
            <person name="Cantarel B.L."/>
            <person name="Chiu R."/>
            <person name="Coutinho P.M."/>
            <person name="Feau N."/>
            <person name="Field M."/>
            <person name="Frey P."/>
            <person name="Gelhaye E."/>
            <person name="Goldberg J."/>
            <person name="Grabherr M.G."/>
            <person name="Kodira C.D."/>
            <person name="Kohler A."/>
            <person name="Kuees U."/>
            <person name="Lindquist E.A."/>
            <person name="Lucas S.M."/>
            <person name="Mago R."/>
            <person name="Mauceli E."/>
            <person name="Morin E."/>
            <person name="Murat C."/>
            <person name="Pangilinan J.L."/>
            <person name="Park R."/>
            <person name="Pearson M."/>
            <person name="Quesneville H."/>
            <person name="Rouhier N."/>
            <person name="Sakthikumar S."/>
            <person name="Salamov A.A."/>
            <person name="Schmutz J."/>
            <person name="Selles B."/>
            <person name="Shapiro H."/>
            <person name="Tanguay P."/>
            <person name="Tuskan G.A."/>
            <person name="Henrissat B."/>
            <person name="Van de Peer Y."/>
            <person name="Rouze P."/>
            <person name="Ellis J.G."/>
            <person name="Dodds P.N."/>
            <person name="Schein J.E."/>
            <person name="Zhong S."/>
            <person name="Hamelin R.C."/>
            <person name="Grigoriev I.V."/>
            <person name="Szabo L.J."/>
            <person name="Martin F."/>
        </authorList>
    </citation>
    <scope>NUCLEOTIDE SEQUENCE [LARGE SCALE GENOMIC DNA]</scope>
    <source>
        <strain evidence="4">98AG31 / pathotype 3-4-7</strain>
    </source>
</reference>
<evidence type="ECO:0000313" key="4">
    <source>
        <dbReference type="Proteomes" id="UP000001072"/>
    </source>
</evidence>
<dbReference type="InterPro" id="IPR013154">
    <property type="entry name" value="ADH-like_N"/>
</dbReference>
<dbReference type="Gene3D" id="3.40.50.720">
    <property type="entry name" value="NAD(P)-binding Rossmann-like Domain"/>
    <property type="match status" value="1"/>
</dbReference>